<dbReference type="SUPFAM" id="SSF51230">
    <property type="entry name" value="Single hybrid motif"/>
    <property type="match status" value="1"/>
</dbReference>
<evidence type="ECO:0000256" key="4">
    <source>
        <dbReference type="ARBA" id="ARBA00048176"/>
    </source>
</evidence>
<evidence type="ECO:0000256" key="3">
    <source>
        <dbReference type="ARBA" id="ARBA00023267"/>
    </source>
</evidence>
<dbReference type="InterPro" id="IPR000891">
    <property type="entry name" value="PYR_CT"/>
</dbReference>
<dbReference type="PANTHER" id="PTHR43778:SF2">
    <property type="entry name" value="PYRUVATE CARBOXYLASE, MITOCHONDRIAL"/>
    <property type="match status" value="1"/>
</dbReference>
<comment type="subunit">
    <text evidence="5">Composed of three chains (alpha, beta, and gamma).</text>
</comment>
<comment type="catalytic activity">
    <reaction evidence="4">
        <text>oxaloacetate + 2 Na(+)(in) + H(+) = pyruvate + 2 Na(+)(out) + CO2</text>
        <dbReference type="Rhea" id="RHEA:57724"/>
        <dbReference type="ChEBI" id="CHEBI:15361"/>
        <dbReference type="ChEBI" id="CHEBI:15378"/>
        <dbReference type="ChEBI" id="CHEBI:16452"/>
        <dbReference type="ChEBI" id="CHEBI:16526"/>
        <dbReference type="ChEBI" id="CHEBI:29101"/>
        <dbReference type="EC" id="7.2.4.2"/>
    </reaction>
</comment>
<dbReference type="PROSITE" id="PS50968">
    <property type="entry name" value="BIOTINYL_LIPOYL"/>
    <property type="match status" value="1"/>
</dbReference>
<evidence type="ECO:0000256" key="1">
    <source>
        <dbReference type="ARBA" id="ARBA00003002"/>
    </source>
</evidence>
<dbReference type="NCBIfam" id="NF006761">
    <property type="entry name" value="PRK09282.1"/>
    <property type="match status" value="1"/>
</dbReference>
<evidence type="ECO:0000313" key="9">
    <source>
        <dbReference type="EMBL" id="HAF8408875.1"/>
    </source>
</evidence>
<dbReference type="Pfam" id="PF02436">
    <property type="entry name" value="PYC_OADA"/>
    <property type="match status" value="1"/>
</dbReference>
<dbReference type="NCBIfam" id="TIGR01108">
    <property type="entry name" value="oadA"/>
    <property type="match status" value="1"/>
</dbReference>
<protein>
    <recommendedName>
        <fullName evidence="6">Oxaloacetate decarboxylase alpha chain</fullName>
        <ecNumber evidence="2">7.2.4.2</ecNumber>
    </recommendedName>
</protein>
<evidence type="ECO:0000256" key="5">
    <source>
        <dbReference type="ARBA" id="ARBA00063945"/>
    </source>
</evidence>
<dbReference type="PANTHER" id="PTHR43778">
    <property type="entry name" value="PYRUVATE CARBOXYLASE"/>
    <property type="match status" value="1"/>
</dbReference>
<dbReference type="InterPro" id="IPR055268">
    <property type="entry name" value="PCB-like"/>
</dbReference>
<gene>
    <name evidence="9" type="primary">oadA</name>
    <name evidence="9" type="ORF">G5T59_001538</name>
</gene>
<evidence type="ECO:0000259" key="7">
    <source>
        <dbReference type="PROSITE" id="PS50968"/>
    </source>
</evidence>
<dbReference type="EC" id="7.2.4.2" evidence="2"/>
<feature type="domain" description="Lipoyl-binding" evidence="7">
    <location>
        <begin position="521"/>
        <end position="594"/>
    </location>
</feature>
<proteinExistence type="predicted"/>
<feature type="domain" description="Pyruvate carboxyltransferase" evidence="8">
    <location>
        <begin position="3"/>
        <end position="263"/>
    </location>
</feature>
<dbReference type="RefSeq" id="WP_094889061.1">
    <property type="nucleotide sequence ID" value="NZ_JBPTXD010000003.1"/>
</dbReference>
<dbReference type="GO" id="GO:0006814">
    <property type="term" value="P:sodium ion transport"/>
    <property type="evidence" value="ECO:0007669"/>
    <property type="project" value="InterPro"/>
</dbReference>
<dbReference type="NCBIfam" id="NF010643">
    <property type="entry name" value="PRK14040.1"/>
    <property type="match status" value="1"/>
</dbReference>
<dbReference type="GO" id="GO:0008948">
    <property type="term" value="F:oxaloacetate decarboxylase activity"/>
    <property type="evidence" value="ECO:0007669"/>
    <property type="project" value="InterPro"/>
</dbReference>
<dbReference type="Pfam" id="PF00364">
    <property type="entry name" value="Biotin_lipoyl"/>
    <property type="match status" value="1"/>
</dbReference>
<reference evidence="9" key="2">
    <citation type="submission" date="2020-02" db="EMBL/GenBank/DDBJ databases">
        <authorList>
            <consortium name="NCBI Pathogen Detection Project"/>
        </authorList>
    </citation>
    <scope>NUCLEOTIDE SEQUENCE</scope>
    <source>
        <strain evidence="9">MA.MC_05-0893</strain>
    </source>
</reference>
<dbReference type="InterPro" id="IPR003379">
    <property type="entry name" value="Carboxylase_cons_dom"/>
</dbReference>
<dbReference type="CDD" id="cd06850">
    <property type="entry name" value="biotinyl_domain"/>
    <property type="match status" value="1"/>
</dbReference>
<dbReference type="FunFam" id="2.40.50.100:FF:000003">
    <property type="entry name" value="Acetyl-CoA carboxylase biotin carboxyl carrier protein"/>
    <property type="match status" value="1"/>
</dbReference>
<evidence type="ECO:0000259" key="8">
    <source>
        <dbReference type="PROSITE" id="PS50991"/>
    </source>
</evidence>
<dbReference type="InterPro" id="IPR001882">
    <property type="entry name" value="Biotin_BS"/>
</dbReference>
<evidence type="ECO:0000256" key="2">
    <source>
        <dbReference type="ARBA" id="ARBA00011957"/>
    </source>
</evidence>
<accession>A0A753SZJ7</accession>
<dbReference type="AlphaFoldDB" id="A0A753SZJ7"/>
<dbReference type="InterPro" id="IPR013785">
    <property type="entry name" value="Aldolase_TIM"/>
</dbReference>
<dbReference type="SUPFAM" id="SSF51569">
    <property type="entry name" value="Aldolase"/>
    <property type="match status" value="1"/>
</dbReference>
<dbReference type="CDD" id="cd07937">
    <property type="entry name" value="DRE_TIM_PC_TC_5S"/>
    <property type="match status" value="1"/>
</dbReference>
<dbReference type="InterPro" id="IPR005776">
    <property type="entry name" value="OadA"/>
</dbReference>
<comment type="function">
    <text evidence="1">Catalyzes the decarboxylation of oxaloacetate coupled to Na(+) translocation.</text>
</comment>
<keyword evidence="3" id="KW-0092">Biotin</keyword>
<comment type="caution">
    <text evidence="9">The sequence shown here is derived from an EMBL/GenBank/DDBJ whole genome shotgun (WGS) entry which is preliminary data.</text>
</comment>
<dbReference type="GO" id="GO:0006094">
    <property type="term" value="P:gluconeogenesis"/>
    <property type="evidence" value="ECO:0007669"/>
    <property type="project" value="TreeGrafter"/>
</dbReference>
<reference evidence="9" key="1">
    <citation type="journal article" date="2018" name="Genome Biol.">
        <title>SKESA: strategic k-mer extension for scrupulous assemblies.</title>
        <authorList>
            <person name="Souvorov A."/>
            <person name="Agarwala R."/>
            <person name="Lipman D.J."/>
        </authorList>
    </citation>
    <scope>NUCLEOTIDE SEQUENCE</scope>
    <source>
        <strain evidence="9">MA.MC_05-0893</strain>
    </source>
</reference>
<dbReference type="Gene3D" id="3.20.20.70">
    <property type="entry name" value="Aldolase class I"/>
    <property type="match status" value="1"/>
</dbReference>
<dbReference type="Pfam" id="PF00682">
    <property type="entry name" value="HMGL-like"/>
    <property type="match status" value="1"/>
</dbReference>
<organism evidence="9">
    <name type="scientific">Salmonella enterica</name>
    <name type="common">Salmonella choleraesuis</name>
    <dbReference type="NCBI Taxonomy" id="28901"/>
    <lineage>
        <taxon>Bacteria</taxon>
        <taxon>Pseudomonadati</taxon>
        <taxon>Pseudomonadota</taxon>
        <taxon>Gammaproteobacteria</taxon>
        <taxon>Enterobacterales</taxon>
        <taxon>Enterobacteriaceae</taxon>
        <taxon>Salmonella</taxon>
    </lineage>
</organism>
<dbReference type="EMBL" id="DAAWLT010000003">
    <property type="protein sequence ID" value="HAF8408875.1"/>
    <property type="molecule type" value="Genomic_DNA"/>
</dbReference>
<dbReference type="PROSITE" id="PS50991">
    <property type="entry name" value="PYR_CT"/>
    <property type="match status" value="1"/>
</dbReference>
<dbReference type="Gene3D" id="2.40.50.100">
    <property type="match status" value="1"/>
</dbReference>
<dbReference type="GO" id="GO:0004736">
    <property type="term" value="F:pyruvate carboxylase activity"/>
    <property type="evidence" value="ECO:0007669"/>
    <property type="project" value="UniProtKB-ARBA"/>
</dbReference>
<dbReference type="InterPro" id="IPR000089">
    <property type="entry name" value="Biotin_lipoyl"/>
</dbReference>
<evidence type="ECO:0000256" key="6">
    <source>
        <dbReference type="ARBA" id="ARBA00067679"/>
    </source>
</evidence>
<dbReference type="GO" id="GO:0005737">
    <property type="term" value="C:cytoplasm"/>
    <property type="evidence" value="ECO:0007669"/>
    <property type="project" value="TreeGrafter"/>
</dbReference>
<dbReference type="GO" id="GO:0015451">
    <property type="term" value="F:decarboxylation-driven active transmembrane transporter activity"/>
    <property type="evidence" value="ECO:0007669"/>
    <property type="project" value="UniProtKB-EC"/>
</dbReference>
<sequence length="594" mass="63561">MTIAITDVVLRDAHQSLFATRLRLDDMLPIAAQLDDVGYGSLECWGGATFDACIRFLGEDPWVRLRELKKAMPKTPLQMLLRGQNLLGYRHYADDVVERFVERAVKNGMDVFRVFDAMNDPRNMKAALQAVRSHGAHAQGTLSYTTSPAHTLQTWLDLTEQLLETGVDSIAIKDMSGILTPGAAYELVSEIKKRFEVRLHLHCHATTGMAEMALLKAIEAGIDGVDTAISSMSATYGHPATEALVATLAGTGYDTGLDILKLENIAAYFREVRKKYHAFEGQLKGYDSRILVAQVPGGMLTNLESQLKQQNAADKLDQVLAEIPRVREDLGFIPLVTPTSQIVGTQAVLNVLTGERYKTIAKETAGILKGEYGRAPAPVNAALQARVLDGEEAVTCRPADLLKPELAQLEADIKRQAAEKGIRLAENAIDDVLTVALFPQVGLKFLENRHNPAAFEPLPQAEAAKPAVKEEKAAKPAASGIYTVEVEGKAFVVKVSDGGDISQLATASSAPVQTAAPAAAPAGAGTPVSAPLAGNIWKVVATEGQTVAEGDVLLILEAMKMETEIRAAQAGTVRGIAVKSGDAVSVGDTLMTLA</sequence>
<dbReference type="InterPro" id="IPR011053">
    <property type="entry name" value="Single_hybrid_motif"/>
</dbReference>
<dbReference type="SUPFAM" id="SSF89000">
    <property type="entry name" value="post-HMGL domain-like"/>
    <property type="match status" value="1"/>
</dbReference>
<name>A0A753SZJ7_SALER</name>
<dbReference type="PROSITE" id="PS00188">
    <property type="entry name" value="BIOTIN"/>
    <property type="match status" value="1"/>
</dbReference>